<comment type="caution">
    <text evidence="3">The sequence shown here is derived from an EMBL/GenBank/DDBJ whole genome shotgun (WGS) entry which is preliminary data.</text>
</comment>
<feature type="compositionally biased region" description="Polar residues" evidence="1">
    <location>
        <begin position="308"/>
        <end position="317"/>
    </location>
</feature>
<dbReference type="Pfam" id="PF00169">
    <property type="entry name" value="PH"/>
    <property type="match status" value="1"/>
</dbReference>
<feature type="non-terminal residue" evidence="3">
    <location>
        <position position="1"/>
    </location>
</feature>
<feature type="compositionally biased region" description="Basic and acidic residues" evidence="1">
    <location>
        <begin position="295"/>
        <end position="306"/>
    </location>
</feature>
<sequence length="368" mass="41286">QNTFCPEGGVCKHGFLIKSPPLQLLSSQNSWKRRLFVLSKSSRGNYILKYLKGQHIKGSIAVDQIISTEVGISNAEIMGTVRKMFKCLPEQVMSISTGNRCYYLIGNSRQEIEDWVTLISSICREDKRSGCCPQGEIAAKELLGFLVTKLCANERKLNMGQTPPMYLYEQSTFFLCIQENGSSEDKNRPYSDPGPHQAQCDSPRGVFPSLVSRTNQTALAFLLNTNPFFQQDKILGSEENLPLSDPEENIKKDEEDYYQTPSNVLAKVLLDERCQLTCRHDGLPSPPMNNSACPRDLEADKDKKFPESSASLQPTLQRRQSSLPLSVVHLSILLSQVTDEMQLQKLDIFVPLADINNYLKLTEAAGRI</sequence>
<dbReference type="Gene3D" id="2.30.29.30">
    <property type="entry name" value="Pleckstrin-homology domain (PH domain)/Phosphotyrosine-binding domain (PTB)"/>
    <property type="match status" value="1"/>
</dbReference>
<dbReference type="InterPro" id="IPR011993">
    <property type="entry name" value="PH-like_dom_sf"/>
</dbReference>
<keyword evidence="4" id="KW-1185">Reference proteome</keyword>
<name>A0A7K7QV18_POEAT</name>
<dbReference type="InterPro" id="IPR001849">
    <property type="entry name" value="PH_domain"/>
</dbReference>
<protein>
    <submittedName>
        <fullName evidence="3">PKHS1 protein</fullName>
    </submittedName>
</protein>
<evidence type="ECO:0000256" key="1">
    <source>
        <dbReference type="SAM" id="MobiDB-lite"/>
    </source>
</evidence>
<evidence type="ECO:0000259" key="2">
    <source>
        <dbReference type="PROSITE" id="PS50003"/>
    </source>
</evidence>
<dbReference type="EMBL" id="VZSS01000061">
    <property type="protein sequence ID" value="NWZ83430.1"/>
    <property type="molecule type" value="Genomic_DNA"/>
</dbReference>
<dbReference type="SMART" id="SM00233">
    <property type="entry name" value="PH"/>
    <property type="match status" value="1"/>
</dbReference>
<dbReference type="AlphaFoldDB" id="A0A7K7QV18"/>
<evidence type="ECO:0000313" key="3">
    <source>
        <dbReference type="EMBL" id="NWZ83430.1"/>
    </source>
</evidence>
<feature type="domain" description="PH" evidence="2">
    <location>
        <begin position="9"/>
        <end position="124"/>
    </location>
</feature>
<dbReference type="InterPro" id="IPR042986">
    <property type="entry name" value="PLEKHS1"/>
</dbReference>
<feature type="region of interest" description="Disordered" evidence="1">
    <location>
        <begin position="281"/>
        <end position="317"/>
    </location>
</feature>
<dbReference type="Proteomes" id="UP000540071">
    <property type="component" value="Unassembled WGS sequence"/>
</dbReference>
<organism evidence="3 4">
    <name type="scientific">Poecile atricapillus</name>
    <name type="common">Black-capped chickadee</name>
    <name type="synonym">Parus atricapillus</name>
    <dbReference type="NCBI Taxonomy" id="48891"/>
    <lineage>
        <taxon>Eukaryota</taxon>
        <taxon>Metazoa</taxon>
        <taxon>Chordata</taxon>
        <taxon>Craniata</taxon>
        <taxon>Vertebrata</taxon>
        <taxon>Euteleostomi</taxon>
        <taxon>Archelosauria</taxon>
        <taxon>Archosauria</taxon>
        <taxon>Dinosauria</taxon>
        <taxon>Saurischia</taxon>
        <taxon>Theropoda</taxon>
        <taxon>Coelurosauria</taxon>
        <taxon>Aves</taxon>
        <taxon>Neognathae</taxon>
        <taxon>Neoaves</taxon>
        <taxon>Telluraves</taxon>
        <taxon>Australaves</taxon>
        <taxon>Passeriformes</taxon>
        <taxon>Paridae</taxon>
        <taxon>Poecile</taxon>
    </lineage>
</organism>
<proteinExistence type="predicted"/>
<evidence type="ECO:0000313" key="4">
    <source>
        <dbReference type="Proteomes" id="UP000540071"/>
    </source>
</evidence>
<gene>
    <name evidence="3" type="primary">Plekhs1</name>
    <name evidence="3" type="ORF">POEATR_R11526</name>
</gene>
<dbReference type="PANTHER" id="PTHR47014">
    <property type="entry name" value="PLECKSTRIN HOMOLOGY DOMAIN-CONTAINING FAMILY S MEMBER 1"/>
    <property type="match status" value="1"/>
</dbReference>
<dbReference type="SUPFAM" id="SSF50729">
    <property type="entry name" value="PH domain-like"/>
    <property type="match status" value="1"/>
</dbReference>
<dbReference type="PANTHER" id="PTHR47014:SF1">
    <property type="entry name" value="PLECKSTRIN HOMOLOGY DOMAIN-CONTAINING FAMILY S MEMBER 1"/>
    <property type="match status" value="1"/>
</dbReference>
<feature type="non-terminal residue" evidence="3">
    <location>
        <position position="368"/>
    </location>
</feature>
<accession>A0A7K7QV18</accession>
<dbReference type="PROSITE" id="PS50003">
    <property type="entry name" value="PH_DOMAIN"/>
    <property type="match status" value="1"/>
</dbReference>
<reference evidence="3 4" key="1">
    <citation type="submission" date="2019-09" db="EMBL/GenBank/DDBJ databases">
        <title>Bird 10,000 Genomes (B10K) Project - Family phase.</title>
        <authorList>
            <person name="Zhang G."/>
        </authorList>
    </citation>
    <scope>NUCLEOTIDE SEQUENCE [LARGE SCALE GENOMIC DNA]</scope>
    <source>
        <strain evidence="3">OUT-0023</strain>
        <tissue evidence="3">Blood</tissue>
    </source>
</reference>